<dbReference type="Pfam" id="PF05223">
    <property type="entry name" value="MecA_N"/>
    <property type="match status" value="1"/>
</dbReference>
<evidence type="ECO:0000313" key="5">
    <source>
        <dbReference type="Proteomes" id="UP000538929"/>
    </source>
</evidence>
<dbReference type="EMBL" id="VKHT01000505">
    <property type="protein sequence ID" value="MBB0245481.1"/>
    <property type="molecule type" value="Genomic_DNA"/>
</dbReference>
<dbReference type="InterPro" id="IPR012338">
    <property type="entry name" value="Beta-lactam/transpept-like"/>
</dbReference>
<dbReference type="AlphaFoldDB" id="A0A7W3TER4"/>
<feature type="compositionally biased region" description="Gly residues" evidence="1">
    <location>
        <begin position="8"/>
        <end position="18"/>
    </location>
</feature>
<dbReference type="GO" id="GO:0071972">
    <property type="term" value="F:peptidoglycan L,D-transpeptidase activity"/>
    <property type="evidence" value="ECO:0007669"/>
    <property type="project" value="TreeGrafter"/>
</dbReference>
<feature type="region of interest" description="Disordered" evidence="1">
    <location>
        <begin position="1"/>
        <end position="78"/>
    </location>
</feature>
<evidence type="ECO:0000313" key="4">
    <source>
        <dbReference type="EMBL" id="MBB0245481.1"/>
    </source>
</evidence>
<dbReference type="GO" id="GO:0046677">
    <property type="term" value="P:response to antibiotic"/>
    <property type="evidence" value="ECO:0007669"/>
    <property type="project" value="InterPro"/>
</dbReference>
<evidence type="ECO:0000259" key="2">
    <source>
        <dbReference type="Pfam" id="PF00905"/>
    </source>
</evidence>
<dbReference type="InterPro" id="IPR007887">
    <property type="entry name" value="MecA_N"/>
</dbReference>
<dbReference type="GO" id="GO:0008658">
    <property type="term" value="F:penicillin binding"/>
    <property type="evidence" value="ECO:0007669"/>
    <property type="project" value="InterPro"/>
</dbReference>
<dbReference type="Proteomes" id="UP000538929">
    <property type="component" value="Unassembled WGS sequence"/>
</dbReference>
<feature type="domain" description="Penicillin-binding protein transpeptidase" evidence="2">
    <location>
        <begin position="334"/>
        <end position="610"/>
    </location>
</feature>
<proteinExistence type="predicted"/>
<dbReference type="InterPro" id="IPR001460">
    <property type="entry name" value="PCN-bd_Tpept"/>
</dbReference>
<name>A0A7W3TER4_9ACTN</name>
<dbReference type="GO" id="GO:0071555">
    <property type="term" value="P:cell wall organization"/>
    <property type="evidence" value="ECO:0007669"/>
    <property type="project" value="TreeGrafter"/>
</dbReference>
<feature type="compositionally biased region" description="Gly residues" evidence="1">
    <location>
        <begin position="45"/>
        <end position="59"/>
    </location>
</feature>
<dbReference type="PANTHER" id="PTHR30627">
    <property type="entry name" value="PEPTIDOGLYCAN D,D-TRANSPEPTIDASE"/>
    <property type="match status" value="1"/>
</dbReference>
<protein>
    <submittedName>
        <fullName evidence="4">Penicillin-binding protein</fullName>
    </submittedName>
</protein>
<dbReference type="SUPFAM" id="SSF56601">
    <property type="entry name" value="beta-lactamase/transpeptidase-like"/>
    <property type="match status" value="1"/>
</dbReference>
<dbReference type="PANTHER" id="PTHR30627:SF24">
    <property type="entry name" value="PENICILLIN-BINDING PROTEIN 4B"/>
    <property type="match status" value="1"/>
</dbReference>
<dbReference type="Pfam" id="PF00905">
    <property type="entry name" value="Transpeptidase"/>
    <property type="match status" value="1"/>
</dbReference>
<reference evidence="5" key="1">
    <citation type="submission" date="2019-10" db="EMBL/GenBank/DDBJ databases">
        <title>Streptomyces sp. nov., a novel actinobacterium isolated from alkaline environment.</title>
        <authorList>
            <person name="Golinska P."/>
        </authorList>
    </citation>
    <scope>NUCLEOTIDE SEQUENCE [LARGE SCALE GENOMIC DNA]</scope>
    <source>
        <strain evidence="5">DSM 42118</strain>
    </source>
</reference>
<sequence>MRTLWGLRGPGTGTGTTGTGHDTTRWGTPVTGTTRGARHTTTGARPGGSPRGTTGGEPGSGPTARPAVGAFRRGGPGRRVTRGIVTVAALAVVAGCNSGGSDDTTARNATPAETAAEFLNAWENGNVEKAAGLTDDPAAARTALEAFAADTGLADLTLTPGTSSGDDISFLVTVRLPVGGDDGEGADGGGGDASDKVDWQYRSELSVRRDDDLGTVVAWEPTVVHPDLTDGNRLETGPLSEDAAVRVLDRDGDELTAEDHPSLAAVLTELGARYGADADPGSELRLVDASGARLEQLLELESPNPVEVPTTIDADLQATAEDVLADTDRAGLAAIRPSTGEILALVTTPAPDPEEDPGESTDLAVKGRMAPGSTWKIVSSALMIDRGLASPSAVHPCPKNFDHGGWPFENLNEFELEGGTFAQSFAASCNTAFVSAAPELSDEELGTYARNTFGIGLEWDAGIAVESGTVPVESNAQMAAQLIGQAGVRANPLVMASVSATVRDGSFRQPYLVPPDHDGRELATAAGPSEGTAAQLRGLMVAAVQYGTASAAMSGVPGETGAKTGSAEVIGQEDPNAWFTAYRDDLAVAAVVPESGHGGKIAGPLVARVLNAAP</sequence>
<organism evidence="4 5">
    <name type="scientific">Streptomyces alkaliphilus</name>
    <dbReference type="NCBI Taxonomy" id="1472722"/>
    <lineage>
        <taxon>Bacteria</taxon>
        <taxon>Bacillati</taxon>
        <taxon>Actinomycetota</taxon>
        <taxon>Actinomycetes</taxon>
        <taxon>Kitasatosporales</taxon>
        <taxon>Streptomycetaceae</taxon>
        <taxon>Streptomyces</taxon>
    </lineage>
</organism>
<feature type="domain" description="NTF2-like N-terminal transpeptidase" evidence="3">
    <location>
        <begin position="110"/>
        <end position="231"/>
    </location>
</feature>
<dbReference type="Gene3D" id="3.40.710.10">
    <property type="entry name" value="DD-peptidase/beta-lactamase superfamily"/>
    <property type="match status" value="1"/>
</dbReference>
<comment type="caution">
    <text evidence="4">The sequence shown here is derived from an EMBL/GenBank/DDBJ whole genome shotgun (WGS) entry which is preliminary data.</text>
</comment>
<evidence type="ECO:0000259" key="3">
    <source>
        <dbReference type="Pfam" id="PF05223"/>
    </source>
</evidence>
<dbReference type="InterPro" id="IPR050515">
    <property type="entry name" value="Beta-lactam/transpept"/>
</dbReference>
<evidence type="ECO:0000256" key="1">
    <source>
        <dbReference type="SAM" id="MobiDB-lite"/>
    </source>
</evidence>
<gene>
    <name evidence="4" type="ORF">FNQ90_15560</name>
</gene>
<keyword evidence="5" id="KW-1185">Reference proteome</keyword>
<dbReference type="GO" id="GO:0005886">
    <property type="term" value="C:plasma membrane"/>
    <property type="evidence" value="ECO:0007669"/>
    <property type="project" value="TreeGrafter"/>
</dbReference>
<accession>A0A7W3TER4</accession>
<feature type="compositionally biased region" description="Low complexity" evidence="1">
    <location>
        <begin position="19"/>
        <end position="44"/>
    </location>
</feature>